<evidence type="ECO:0000256" key="4">
    <source>
        <dbReference type="ARBA" id="ARBA00022741"/>
    </source>
</evidence>
<dbReference type="AlphaFoldDB" id="A0A8J4X3K6"/>
<dbReference type="GO" id="GO:0004814">
    <property type="term" value="F:arginine-tRNA ligase activity"/>
    <property type="evidence" value="ECO:0007669"/>
    <property type="project" value="UniProtKB-EC"/>
</dbReference>
<dbReference type="PROSITE" id="PS00178">
    <property type="entry name" value="AA_TRNA_LIGASE_I"/>
    <property type="match status" value="1"/>
</dbReference>
<evidence type="ECO:0000256" key="5">
    <source>
        <dbReference type="ARBA" id="ARBA00022840"/>
    </source>
</evidence>
<dbReference type="GO" id="GO:0005524">
    <property type="term" value="F:ATP binding"/>
    <property type="evidence" value="ECO:0007669"/>
    <property type="project" value="UniProtKB-KW"/>
</dbReference>
<evidence type="ECO:0000256" key="12">
    <source>
        <dbReference type="RuleBase" id="RU363038"/>
    </source>
</evidence>
<evidence type="ECO:0000256" key="3">
    <source>
        <dbReference type="ARBA" id="ARBA00022598"/>
    </source>
</evidence>
<keyword evidence="7 12" id="KW-0030">Aminoacyl-tRNA synthetase</keyword>
<dbReference type="InterPro" id="IPR035684">
    <property type="entry name" value="ArgRS_core"/>
</dbReference>
<keyword evidence="5 12" id="KW-0067">ATP-binding</keyword>
<dbReference type="SMART" id="SM00836">
    <property type="entry name" value="DALR_1"/>
    <property type="match status" value="1"/>
</dbReference>
<evidence type="ECO:0000256" key="10">
    <source>
        <dbReference type="ARBA" id="ARBA00049339"/>
    </source>
</evidence>
<evidence type="ECO:0000256" key="11">
    <source>
        <dbReference type="ARBA" id="ARBA00049595"/>
    </source>
</evidence>
<dbReference type="Gene3D" id="1.10.730.10">
    <property type="entry name" value="Isoleucyl-tRNA Synthetase, Domain 1"/>
    <property type="match status" value="1"/>
</dbReference>
<protein>
    <recommendedName>
        <fullName evidence="9">Probable arginine--tRNA ligase, mitochondrial</fullName>
        <ecNumber evidence="2">6.1.1.19</ecNumber>
    </recommendedName>
    <alternativeName>
        <fullName evidence="8">Arginyl-tRNA synthetase</fullName>
    </alternativeName>
</protein>
<evidence type="ECO:0000259" key="13">
    <source>
        <dbReference type="SMART" id="SM00836"/>
    </source>
</evidence>
<evidence type="ECO:0000313" key="14">
    <source>
        <dbReference type="EMBL" id="KAF5406012.1"/>
    </source>
</evidence>
<keyword evidence="15" id="KW-1185">Reference proteome</keyword>
<dbReference type="SUPFAM" id="SSF47323">
    <property type="entry name" value="Anticodon-binding domain of a subclass of class I aminoacyl-tRNA synthetases"/>
    <property type="match status" value="1"/>
</dbReference>
<sequence length="538" mass="60311">MDVKTCLCKLLIEHSAQKILNRAGQRALVVVDYSSPNVAKPFHLGHFRATVTGNFIRNLNEAAGHRVISVNYLGDWGTQFDLLTEGWKIYGNEEELVTDPVRHLNKIYVQMNTERGKRPLSVTSAGVVPSASTAPVLNPSDFSLWKRFRQLTMEHLKKTYARMNVQFTTFEYESDYVQPAHLVVQRLLDSNIAVRDKDGVTCIPANSFGDGSQRIVLLKSNNSTLYLTRDLAAAISRYERYHFDRIHYVVEDGQRLHFNQLRSILQRMGYSWAAPEFPPDSNPDECRPPSDLHIPFGRVQGVSTRQGEGLFLSDILDNAQQTVLGRMARSPTTRTSASSSSSDTSVADHLAVTCLAVEMLRKTRQKPIWLHSFLGYPLVAESTPLADYTDLSGLGLQYCHARLCSLERRAVDRQCISPQPDNDVSVKQSSVLNLVHRLDALSLLPPGTGSHPAFMELLQHLNHFPDALRTSYANYEASTIVQYATRLTSHVNSAWKQLPVLNCEQDAEKLLRLGLFIASRNTLATCLRLLGVHPLCSI</sequence>
<evidence type="ECO:0000256" key="7">
    <source>
        <dbReference type="ARBA" id="ARBA00023146"/>
    </source>
</evidence>
<dbReference type="PANTHER" id="PTHR11956">
    <property type="entry name" value="ARGINYL-TRNA SYNTHETASE"/>
    <property type="match status" value="1"/>
</dbReference>
<reference evidence="14" key="1">
    <citation type="submission" date="2019-05" db="EMBL/GenBank/DDBJ databases">
        <title>Annotation for the trematode Paragonimus heterotremus.</title>
        <authorList>
            <person name="Choi Y.-J."/>
        </authorList>
    </citation>
    <scope>NUCLEOTIDE SEQUENCE</scope>
    <source>
        <strain evidence="14">LC</strain>
    </source>
</reference>
<comment type="similarity">
    <text evidence="1 12">Belongs to the class-I aminoacyl-tRNA synthetase family.</text>
</comment>
<evidence type="ECO:0000256" key="9">
    <source>
        <dbReference type="ARBA" id="ARBA00039495"/>
    </source>
</evidence>
<dbReference type="InterPro" id="IPR001278">
    <property type="entry name" value="Arg-tRNA-ligase"/>
</dbReference>
<dbReference type="OrthoDB" id="68056at2759"/>
<dbReference type="Pfam" id="PF00750">
    <property type="entry name" value="tRNA-synt_1d"/>
    <property type="match status" value="1"/>
</dbReference>
<keyword evidence="6 12" id="KW-0648">Protein biosynthesis</keyword>
<name>A0A8J4X3K6_9TREM</name>
<dbReference type="InterPro" id="IPR001412">
    <property type="entry name" value="aa-tRNA-synth_I_CS"/>
</dbReference>
<dbReference type="Gene3D" id="3.40.50.620">
    <property type="entry name" value="HUPs"/>
    <property type="match status" value="1"/>
</dbReference>
<dbReference type="InterPro" id="IPR008909">
    <property type="entry name" value="DALR_anticod-bd"/>
</dbReference>
<dbReference type="GO" id="GO:0006420">
    <property type="term" value="P:arginyl-tRNA aminoacylation"/>
    <property type="evidence" value="ECO:0007669"/>
    <property type="project" value="InterPro"/>
</dbReference>
<comment type="caution">
    <text evidence="14">The sequence shown here is derived from an EMBL/GenBank/DDBJ whole genome shotgun (WGS) entry which is preliminary data.</text>
</comment>
<comment type="function">
    <text evidence="11">Catalyzes the attachment of arginine to tRNA(Arg) in a two-step reaction: arginine is first activated by ATP to form Arg-AMP and then transferred to the acceptor end of tRNA(Arg).</text>
</comment>
<accession>A0A8J4X3K6</accession>
<organism evidence="14 15">
    <name type="scientific">Paragonimus heterotremus</name>
    <dbReference type="NCBI Taxonomy" id="100268"/>
    <lineage>
        <taxon>Eukaryota</taxon>
        <taxon>Metazoa</taxon>
        <taxon>Spiralia</taxon>
        <taxon>Lophotrochozoa</taxon>
        <taxon>Platyhelminthes</taxon>
        <taxon>Trematoda</taxon>
        <taxon>Digenea</taxon>
        <taxon>Plagiorchiida</taxon>
        <taxon>Troglotremata</taxon>
        <taxon>Troglotrematidae</taxon>
        <taxon>Paragonimus</taxon>
    </lineage>
</organism>
<keyword evidence="4 12" id="KW-0547">Nucleotide-binding</keyword>
<dbReference type="GO" id="GO:0005739">
    <property type="term" value="C:mitochondrion"/>
    <property type="evidence" value="ECO:0007669"/>
    <property type="project" value="TreeGrafter"/>
</dbReference>
<feature type="domain" description="DALR anticodon binding" evidence="13">
    <location>
        <begin position="396"/>
        <end position="538"/>
    </location>
</feature>
<dbReference type="InterPro" id="IPR014729">
    <property type="entry name" value="Rossmann-like_a/b/a_fold"/>
</dbReference>
<dbReference type="SUPFAM" id="SSF52374">
    <property type="entry name" value="Nucleotidylyl transferase"/>
    <property type="match status" value="1"/>
</dbReference>
<comment type="catalytic activity">
    <reaction evidence="10">
        <text>tRNA(Arg) + L-arginine + ATP = L-arginyl-tRNA(Arg) + AMP + diphosphate</text>
        <dbReference type="Rhea" id="RHEA:20301"/>
        <dbReference type="Rhea" id="RHEA-COMP:9658"/>
        <dbReference type="Rhea" id="RHEA-COMP:9673"/>
        <dbReference type="ChEBI" id="CHEBI:30616"/>
        <dbReference type="ChEBI" id="CHEBI:32682"/>
        <dbReference type="ChEBI" id="CHEBI:33019"/>
        <dbReference type="ChEBI" id="CHEBI:78442"/>
        <dbReference type="ChEBI" id="CHEBI:78513"/>
        <dbReference type="ChEBI" id="CHEBI:456215"/>
        <dbReference type="EC" id="6.1.1.19"/>
    </reaction>
</comment>
<dbReference type="Proteomes" id="UP000748531">
    <property type="component" value="Unassembled WGS sequence"/>
</dbReference>
<dbReference type="GO" id="GO:0032543">
    <property type="term" value="P:mitochondrial translation"/>
    <property type="evidence" value="ECO:0007669"/>
    <property type="project" value="TreeGrafter"/>
</dbReference>
<evidence type="ECO:0000313" key="15">
    <source>
        <dbReference type="Proteomes" id="UP000748531"/>
    </source>
</evidence>
<evidence type="ECO:0000256" key="6">
    <source>
        <dbReference type="ARBA" id="ARBA00022917"/>
    </source>
</evidence>
<dbReference type="EMBL" id="LUCH01000129">
    <property type="protein sequence ID" value="KAF5406012.1"/>
    <property type="molecule type" value="Genomic_DNA"/>
</dbReference>
<evidence type="ECO:0000256" key="1">
    <source>
        <dbReference type="ARBA" id="ARBA00005594"/>
    </source>
</evidence>
<gene>
    <name evidence="14" type="ORF">PHET_00491</name>
</gene>
<proteinExistence type="inferred from homology"/>
<evidence type="ECO:0000256" key="2">
    <source>
        <dbReference type="ARBA" id="ARBA00012837"/>
    </source>
</evidence>
<dbReference type="PANTHER" id="PTHR11956:SF11">
    <property type="entry name" value="ARGININE--TRNA LIGASE, MITOCHONDRIAL-RELATED"/>
    <property type="match status" value="1"/>
</dbReference>
<keyword evidence="3 12" id="KW-0436">Ligase</keyword>
<dbReference type="PRINTS" id="PR01038">
    <property type="entry name" value="TRNASYNTHARG"/>
</dbReference>
<dbReference type="Pfam" id="PF05746">
    <property type="entry name" value="DALR_1"/>
    <property type="match status" value="1"/>
</dbReference>
<dbReference type="EC" id="6.1.1.19" evidence="2"/>
<dbReference type="InterPro" id="IPR009080">
    <property type="entry name" value="tRNAsynth_Ia_anticodon-bd"/>
</dbReference>
<evidence type="ECO:0000256" key="8">
    <source>
        <dbReference type="ARBA" id="ARBA00033033"/>
    </source>
</evidence>